<dbReference type="GeneID" id="37226120"/>
<reference evidence="2 3" key="1">
    <citation type="submission" date="2018-02" db="EMBL/GenBank/DDBJ databases">
        <title>The genomes of Aspergillus section Nigri reveals drivers in fungal speciation.</title>
        <authorList>
            <consortium name="DOE Joint Genome Institute"/>
            <person name="Vesth T.C."/>
            <person name="Nybo J."/>
            <person name="Theobald S."/>
            <person name="Brandl J."/>
            <person name="Frisvad J.C."/>
            <person name="Nielsen K.F."/>
            <person name="Lyhne E.K."/>
            <person name="Kogle M.E."/>
            <person name="Kuo A."/>
            <person name="Riley R."/>
            <person name="Clum A."/>
            <person name="Nolan M."/>
            <person name="Lipzen A."/>
            <person name="Salamov A."/>
            <person name="Henrissat B."/>
            <person name="Wiebenga A."/>
            <person name="De vries R.P."/>
            <person name="Grigoriev I.V."/>
            <person name="Mortensen U.H."/>
            <person name="Andersen M.R."/>
            <person name="Baker S.E."/>
        </authorList>
    </citation>
    <scope>NUCLEOTIDE SEQUENCE [LARGE SCALE GENOMIC DNA]</scope>
    <source>
        <strain evidence="2 3">CBS 121593</strain>
    </source>
</reference>
<dbReference type="RefSeq" id="XP_025578024.1">
    <property type="nucleotide sequence ID" value="XM_025721255.1"/>
</dbReference>
<dbReference type="Proteomes" id="UP000249402">
    <property type="component" value="Unassembled WGS sequence"/>
</dbReference>
<evidence type="ECO:0000313" key="2">
    <source>
        <dbReference type="EMBL" id="RAL03697.1"/>
    </source>
</evidence>
<feature type="compositionally biased region" description="Basic and acidic residues" evidence="1">
    <location>
        <begin position="93"/>
        <end position="106"/>
    </location>
</feature>
<sequence>MVDMCIILDPFNRRDIPSRKDRMVDINAVLAFRTAGFAWWPAPCATTRRLYQLIGKTNITDIPPEWVSPAYDVLEMEENAPMKSNQDPNFKNAEIRGSEPHYSHDDPTDDQEVISVRIKDEKMKTLRRLHIHKDGSVKRVDGQG</sequence>
<gene>
    <name evidence="2" type="ORF">BO80DRAFT_442279</name>
</gene>
<dbReference type="AlphaFoldDB" id="A0A395H706"/>
<proteinExistence type="predicted"/>
<evidence type="ECO:0000256" key="1">
    <source>
        <dbReference type="SAM" id="MobiDB-lite"/>
    </source>
</evidence>
<protein>
    <submittedName>
        <fullName evidence="2">Uncharacterized protein</fullName>
    </submittedName>
</protein>
<accession>A0A395H706</accession>
<dbReference type="EMBL" id="KZ824426">
    <property type="protein sequence ID" value="RAL03697.1"/>
    <property type="molecule type" value="Genomic_DNA"/>
</dbReference>
<evidence type="ECO:0000313" key="3">
    <source>
        <dbReference type="Proteomes" id="UP000249402"/>
    </source>
</evidence>
<organism evidence="2 3">
    <name type="scientific">Aspergillus ibericus CBS 121593</name>
    <dbReference type="NCBI Taxonomy" id="1448316"/>
    <lineage>
        <taxon>Eukaryota</taxon>
        <taxon>Fungi</taxon>
        <taxon>Dikarya</taxon>
        <taxon>Ascomycota</taxon>
        <taxon>Pezizomycotina</taxon>
        <taxon>Eurotiomycetes</taxon>
        <taxon>Eurotiomycetidae</taxon>
        <taxon>Eurotiales</taxon>
        <taxon>Aspergillaceae</taxon>
        <taxon>Aspergillus</taxon>
        <taxon>Aspergillus subgen. Circumdati</taxon>
    </lineage>
</organism>
<name>A0A395H706_9EURO</name>
<feature type="region of interest" description="Disordered" evidence="1">
    <location>
        <begin position="81"/>
        <end position="111"/>
    </location>
</feature>
<dbReference type="OrthoDB" id="3531694at2759"/>
<keyword evidence="3" id="KW-1185">Reference proteome</keyword>
<dbReference type="VEuPathDB" id="FungiDB:BO80DRAFT_442279"/>